<dbReference type="Pfam" id="PF01084">
    <property type="entry name" value="Ribosomal_S18"/>
    <property type="match status" value="1"/>
</dbReference>
<keyword evidence="6" id="KW-0687">Ribonucleoprotein</keyword>
<evidence type="ECO:0000313" key="9">
    <source>
        <dbReference type="EMBL" id="OXG14823.1"/>
    </source>
</evidence>
<dbReference type="Gene3D" id="4.10.640.10">
    <property type="entry name" value="Ribosomal protein S18"/>
    <property type="match status" value="1"/>
</dbReference>
<keyword evidence="3" id="KW-0150">Chloroplast</keyword>
<evidence type="ECO:0000256" key="6">
    <source>
        <dbReference type="ARBA" id="ARBA00023274"/>
    </source>
</evidence>
<evidence type="ECO:0000256" key="5">
    <source>
        <dbReference type="ARBA" id="ARBA00022980"/>
    </source>
</evidence>
<dbReference type="SUPFAM" id="SSF46911">
    <property type="entry name" value="Ribosomal protein S18"/>
    <property type="match status" value="1"/>
</dbReference>
<dbReference type="PANTHER" id="PTHR13479">
    <property type="entry name" value="30S RIBOSOMAL PROTEIN S18"/>
    <property type="match status" value="1"/>
</dbReference>
<keyword evidence="5 9" id="KW-0689">Ribosomal protein</keyword>
<name>A0A854Q7V9_CRYNE</name>
<sequence>MMSFSRLPRLTSAVRTLHTSCPARQPAANPTEIFQKAFGERAAAQTSPLMKNEVQDNREQFKANQFTAPQAFTQESIYPTARPLPRPPLLGPPKKIAVKLDPFYITKTNPLVHDMNPNFAYEFVNPMGKIRSRAETGLTWKSQRRVGKLVRRARAMGIISRWTNRPVPGGLGWSY</sequence>
<comment type="caution">
    <text evidence="9">The sequence shown here is derived from an EMBL/GenBank/DDBJ whole genome shotgun (WGS) entry which is preliminary data.</text>
</comment>
<dbReference type="AlphaFoldDB" id="A0A854Q7V9"/>
<organism evidence="9 10">
    <name type="scientific">Cryptococcus neoformans Tu259-1</name>
    <dbReference type="NCBI Taxonomy" id="1230072"/>
    <lineage>
        <taxon>Eukaryota</taxon>
        <taxon>Fungi</taxon>
        <taxon>Dikarya</taxon>
        <taxon>Basidiomycota</taxon>
        <taxon>Agaricomycotina</taxon>
        <taxon>Tremellomycetes</taxon>
        <taxon>Tremellales</taxon>
        <taxon>Cryptococcaceae</taxon>
        <taxon>Cryptococcus</taxon>
        <taxon>Cryptococcus neoformans species complex</taxon>
    </lineage>
</organism>
<dbReference type="EMBL" id="AMKT01000073">
    <property type="protein sequence ID" value="OXG14823.1"/>
    <property type="molecule type" value="Genomic_DNA"/>
</dbReference>
<keyword evidence="4" id="KW-0934">Plastid</keyword>
<comment type="similarity">
    <text evidence="2">Belongs to the bacterial ribosomal protein bS18 family.</text>
</comment>
<evidence type="ECO:0000256" key="1">
    <source>
        <dbReference type="ARBA" id="ARBA00004229"/>
    </source>
</evidence>
<dbReference type="GO" id="GO:0032543">
    <property type="term" value="P:mitochondrial translation"/>
    <property type="evidence" value="ECO:0007669"/>
    <property type="project" value="TreeGrafter"/>
</dbReference>
<dbReference type="InterPro" id="IPR036870">
    <property type="entry name" value="Ribosomal_bS18_sf"/>
</dbReference>
<protein>
    <recommendedName>
        <fullName evidence="7">Small ribosomal subunit protein bS18m</fullName>
    </recommendedName>
    <alternativeName>
        <fullName evidence="8">30S ribosomal protein S18, chloroplastic</fullName>
    </alternativeName>
</protein>
<dbReference type="GO" id="GO:0005763">
    <property type="term" value="C:mitochondrial small ribosomal subunit"/>
    <property type="evidence" value="ECO:0007669"/>
    <property type="project" value="TreeGrafter"/>
</dbReference>
<proteinExistence type="inferred from homology"/>
<accession>A0A854Q7V9</accession>
<dbReference type="OrthoDB" id="21463at2759"/>
<comment type="subcellular location">
    <subcellularLocation>
        <location evidence="1">Plastid</location>
        <location evidence="1">Chloroplast</location>
    </subcellularLocation>
</comment>
<reference evidence="9 10" key="1">
    <citation type="submission" date="2017-06" db="EMBL/GenBank/DDBJ databases">
        <title>Global population genomics of the pathogenic fungus Cryptococcus neoformans var. grubii.</title>
        <authorList>
            <person name="Cuomo C."/>
            <person name="Litvintseva A."/>
            <person name="Chen Y."/>
            <person name="Young S."/>
            <person name="Zeng Q."/>
            <person name="Chapman S."/>
            <person name="Gujja S."/>
            <person name="Saif S."/>
            <person name="Birren B."/>
        </authorList>
    </citation>
    <scope>NUCLEOTIDE SEQUENCE [LARGE SCALE GENOMIC DNA]</scope>
    <source>
        <strain evidence="9 10">Tu259-1</strain>
    </source>
</reference>
<dbReference type="Proteomes" id="UP000199727">
    <property type="component" value="Unassembled WGS sequence"/>
</dbReference>
<evidence type="ECO:0000313" key="10">
    <source>
        <dbReference type="Proteomes" id="UP000199727"/>
    </source>
</evidence>
<evidence type="ECO:0000256" key="3">
    <source>
        <dbReference type="ARBA" id="ARBA00022528"/>
    </source>
</evidence>
<gene>
    <name evidence="9" type="ORF">C361_05522</name>
</gene>
<evidence type="ECO:0000256" key="4">
    <source>
        <dbReference type="ARBA" id="ARBA00022640"/>
    </source>
</evidence>
<evidence type="ECO:0000256" key="7">
    <source>
        <dbReference type="ARBA" id="ARBA00035264"/>
    </source>
</evidence>
<dbReference type="GO" id="GO:0070181">
    <property type="term" value="F:small ribosomal subunit rRNA binding"/>
    <property type="evidence" value="ECO:0007669"/>
    <property type="project" value="TreeGrafter"/>
</dbReference>
<dbReference type="InterPro" id="IPR001648">
    <property type="entry name" value="Ribosomal_bS18"/>
</dbReference>
<evidence type="ECO:0000256" key="8">
    <source>
        <dbReference type="ARBA" id="ARBA00035368"/>
    </source>
</evidence>
<evidence type="ECO:0000256" key="2">
    <source>
        <dbReference type="ARBA" id="ARBA00005589"/>
    </source>
</evidence>
<dbReference type="FunFam" id="4.10.640.10:FF:000017">
    <property type="entry name" value="Related to 30s ribosomal protein s18"/>
    <property type="match status" value="1"/>
</dbReference>
<dbReference type="GO" id="GO:0003735">
    <property type="term" value="F:structural constituent of ribosome"/>
    <property type="evidence" value="ECO:0007669"/>
    <property type="project" value="InterPro"/>
</dbReference>
<dbReference type="PANTHER" id="PTHR13479:SF40">
    <property type="entry name" value="SMALL RIBOSOMAL SUBUNIT PROTEIN BS18M"/>
    <property type="match status" value="1"/>
</dbReference>